<comment type="caution">
    <text evidence="3">The sequence shown here is derived from an EMBL/GenBank/DDBJ whole genome shotgun (WGS) entry which is preliminary data.</text>
</comment>
<reference evidence="3 4" key="1">
    <citation type="submission" date="2019-01" db="EMBL/GenBank/DDBJ databases">
        <authorList>
            <person name="Deng T."/>
        </authorList>
    </citation>
    <scope>NUCLEOTIDE SEQUENCE [LARGE SCALE GENOMIC DNA]</scope>
    <source>
        <strain evidence="3 4">F8825</strain>
    </source>
</reference>
<dbReference type="InterPro" id="IPR003646">
    <property type="entry name" value="SH3-like_bac-type"/>
</dbReference>
<dbReference type="Pfam" id="PF08239">
    <property type="entry name" value="SH3_3"/>
    <property type="match status" value="1"/>
</dbReference>
<dbReference type="Gene3D" id="2.30.30.40">
    <property type="entry name" value="SH3 Domains"/>
    <property type="match status" value="1"/>
</dbReference>
<keyword evidence="1" id="KW-0732">Signal</keyword>
<dbReference type="AlphaFoldDB" id="A0A4Q2S7Y6"/>
<organism evidence="3 4">
    <name type="scientific">Ciceribacter ferrooxidans</name>
    <dbReference type="NCBI Taxonomy" id="2509717"/>
    <lineage>
        <taxon>Bacteria</taxon>
        <taxon>Pseudomonadati</taxon>
        <taxon>Pseudomonadota</taxon>
        <taxon>Alphaproteobacteria</taxon>
        <taxon>Hyphomicrobiales</taxon>
        <taxon>Rhizobiaceae</taxon>
        <taxon>Ciceribacter</taxon>
    </lineage>
</organism>
<gene>
    <name evidence="3" type="ORF">EUU22_22920</name>
</gene>
<keyword evidence="4" id="KW-1185">Reference proteome</keyword>
<dbReference type="OrthoDB" id="964913at2"/>
<dbReference type="RefSeq" id="WP_129334284.1">
    <property type="nucleotide sequence ID" value="NZ_SDVB01000380.1"/>
</dbReference>
<protein>
    <submittedName>
        <fullName evidence="3">SH3 domain-containing protein</fullName>
    </submittedName>
</protein>
<accession>A0A4Q2S7Y6</accession>
<dbReference type="Proteomes" id="UP000291088">
    <property type="component" value="Unassembled WGS sequence"/>
</dbReference>
<name>A0A4Q2S7Y6_9HYPH</name>
<evidence type="ECO:0000259" key="2">
    <source>
        <dbReference type="Pfam" id="PF08239"/>
    </source>
</evidence>
<proteinExistence type="predicted"/>
<feature type="signal peptide" evidence="1">
    <location>
        <begin position="1"/>
        <end position="22"/>
    </location>
</feature>
<evidence type="ECO:0000256" key="1">
    <source>
        <dbReference type="SAM" id="SignalP"/>
    </source>
</evidence>
<evidence type="ECO:0000313" key="4">
    <source>
        <dbReference type="Proteomes" id="UP000291088"/>
    </source>
</evidence>
<dbReference type="EMBL" id="SDVB01000380">
    <property type="protein sequence ID" value="RYB97946.1"/>
    <property type="molecule type" value="Genomic_DNA"/>
</dbReference>
<sequence length="235" mass="25591">MRRIIPVLATAICLVLPPPSFAGDLSVARPLPPNRHDRLVISVQQPGYNDPDDPYVWHVYGLPPGGLLAIRSGAGMNFRVIGELAEGMPVKNLGCLEQDSGYWCRIATTDRPRVSGWVNGRFLVEDWGSNPPPYPDDGYLLPGHPYDATGRLRCRLPGFDGFASCDYGIVRNGPMATIEITAPDGSRRRLDYRAGRFTGSEGSDIRSRKQGGDAVVTVDGAETYYVPDAVVMGDD</sequence>
<feature type="chain" id="PRO_5020451195" evidence="1">
    <location>
        <begin position="23"/>
        <end position="235"/>
    </location>
</feature>
<feature type="domain" description="SH3b" evidence="2">
    <location>
        <begin position="68"/>
        <end position="123"/>
    </location>
</feature>
<evidence type="ECO:0000313" key="3">
    <source>
        <dbReference type="EMBL" id="RYB97946.1"/>
    </source>
</evidence>